<dbReference type="Proteomes" id="UP000789508">
    <property type="component" value="Unassembled WGS sequence"/>
</dbReference>
<protein>
    <submittedName>
        <fullName evidence="1">6450_t:CDS:1</fullName>
    </submittedName>
</protein>
<reference evidence="1" key="1">
    <citation type="submission" date="2021-06" db="EMBL/GenBank/DDBJ databases">
        <authorList>
            <person name="Kallberg Y."/>
            <person name="Tangrot J."/>
            <person name="Rosling A."/>
        </authorList>
    </citation>
    <scope>NUCLEOTIDE SEQUENCE</scope>
    <source>
        <strain evidence="1">FL130A</strain>
    </source>
</reference>
<comment type="caution">
    <text evidence="1">The sequence shown here is derived from an EMBL/GenBank/DDBJ whole genome shotgun (WGS) entry which is preliminary data.</text>
</comment>
<gene>
    <name evidence="1" type="ORF">ALEPTO_LOCUS13085</name>
</gene>
<feature type="non-terminal residue" evidence="1">
    <location>
        <position position="1"/>
    </location>
</feature>
<accession>A0A9N9INB6</accession>
<organism evidence="1 2">
    <name type="scientific">Ambispora leptoticha</name>
    <dbReference type="NCBI Taxonomy" id="144679"/>
    <lineage>
        <taxon>Eukaryota</taxon>
        <taxon>Fungi</taxon>
        <taxon>Fungi incertae sedis</taxon>
        <taxon>Mucoromycota</taxon>
        <taxon>Glomeromycotina</taxon>
        <taxon>Glomeromycetes</taxon>
        <taxon>Archaeosporales</taxon>
        <taxon>Ambisporaceae</taxon>
        <taxon>Ambispora</taxon>
    </lineage>
</organism>
<dbReference type="EMBL" id="CAJVPS010037038">
    <property type="protein sequence ID" value="CAG8744520.1"/>
    <property type="molecule type" value="Genomic_DNA"/>
</dbReference>
<evidence type="ECO:0000313" key="2">
    <source>
        <dbReference type="Proteomes" id="UP000789508"/>
    </source>
</evidence>
<dbReference type="AlphaFoldDB" id="A0A9N9INB6"/>
<name>A0A9N9INB6_9GLOM</name>
<evidence type="ECO:0000313" key="1">
    <source>
        <dbReference type="EMBL" id="CAG8744520.1"/>
    </source>
</evidence>
<proteinExistence type="predicted"/>
<sequence length="89" mass="10593">KEQIKNHEKLATELVSGNCCNQEMLLEKTEENNRVNLKYTCPKCNRTVPWNEIKPKETITLTIKQREKLFYYLGSIEEILYKAEDDENR</sequence>
<keyword evidence="2" id="KW-1185">Reference proteome</keyword>